<dbReference type="GO" id="GO:0009749">
    <property type="term" value="P:response to glucose"/>
    <property type="evidence" value="ECO:0007669"/>
    <property type="project" value="TreeGrafter"/>
</dbReference>
<dbReference type="PANTHER" id="PTHR43650">
    <property type="entry name" value="PYROPHOSPHATE--FRUCTOSE 6-PHOSPHATE 1-PHOSPHOTRANSFERASE"/>
    <property type="match status" value="1"/>
</dbReference>
<sequence>IRLPRSILRSAPAPMATANSALANGCDKGPSPGRLSSVYSEVQTSRLNHPLRLPSVLKGPFKLVDGPPSSAAGNPGHSPDLFLFLGDKFNNVVFFLEQGGFDMICSGRDKIETPEQIYSEMIGNVMTDARSTGKYYHCELIMF</sequence>
<dbReference type="PANTHER" id="PTHR43650:SF1">
    <property type="entry name" value="PYROPHOSPHATE--FRUCTOSE 6-PHOSPHATE 1-PHOSPHOTRANSFERASE SUBUNIT BETA 2"/>
    <property type="match status" value="1"/>
</dbReference>
<gene>
    <name evidence="3" type="ORF">B296_00040096</name>
</gene>
<evidence type="ECO:0000313" key="3">
    <source>
        <dbReference type="EMBL" id="RRT48484.1"/>
    </source>
</evidence>
<dbReference type="GO" id="GO:0047334">
    <property type="term" value="F:diphosphate-fructose-6-phosphate 1-phosphotransferase activity"/>
    <property type="evidence" value="ECO:0007669"/>
    <property type="project" value="TreeGrafter"/>
</dbReference>
<evidence type="ECO:0000256" key="2">
    <source>
        <dbReference type="ARBA" id="ARBA00023152"/>
    </source>
</evidence>
<keyword evidence="2" id="KW-0324">Glycolysis</keyword>
<protein>
    <submittedName>
        <fullName evidence="3">Uncharacterized protein</fullName>
    </submittedName>
</protein>
<proteinExistence type="predicted"/>
<dbReference type="GO" id="GO:0006096">
    <property type="term" value="P:glycolytic process"/>
    <property type="evidence" value="ECO:0007669"/>
    <property type="project" value="UniProtKB-KW"/>
</dbReference>
<accession>A0A426Y9S7</accession>
<organism evidence="3 4">
    <name type="scientific">Ensete ventricosum</name>
    <name type="common">Abyssinian banana</name>
    <name type="synonym">Musa ensete</name>
    <dbReference type="NCBI Taxonomy" id="4639"/>
    <lineage>
        <taxon>Eukaryota</taxon>
        <taxon>Viridiplantae</taxon>
        <taxon>Streptophyta</taxon>
        <taxon>Embryophyta</taxon>
        <taxon>Tracheophyta</taxon>
        <taxon>Spermatophyta</taxon>
        <taxon>Magnoliopsida</taxon>
        <taxon>Liliopsida</taxon>
        <taxon>Zingiberales</taxon>
        <taxon>Musaceae</taxon>
        <taxon>Ensete</taxon>
    </lineage>
</organism>
<evidence type="ECO:0000313" key="4">
    <source>
        <dbReference type="Proteomes" id="UP000287651"/>
    </source>
</evidence>
<feature type="non-terminal residue" evidence="3">
    <location>
        <position position="1"/>
    </location>
</feature>
<keyword evidence="1" id="KW-0963">Cytoplasm</keyword>
<dbReference type="EMBL" id="AMZH03013932">
    <property type="protein sequence ID" value="RRT48484.1"/>
    <property type="molecule type" value="Genomic_DNA"/>
</dbReference>
<dbReference type="GO" id="GO:0005829">
    <property type="term" value="C:cytosol"/>
    <property type="evidence" value="ECO:0007669"/>
    <property type="project" value="TreeGrafter"/>
</dbReference>
<dbReference type="Proteomes" id="UP000287651">
    <property type="component" value="Unassembled WGS sequence"/>
</dbReference>
<comment type="caution">
    <text evidence="3">The sequence shown here is derived from an EMBL/GenBank/DDBJ whole genome shotgun (WGS) entry which is preliminary data.</text>
</comment>
<evidence type="ECO:0000256" key="1">
    <source>
        <dbReference type="ARBA" id="ARBA00022490"/>
    </source>
</evidence>
<name>A0A426Y9S7_ENSVE</name>
<dbReference type="AlphaFoldDB" id="A0A426Y9S7"/>
<reference evidence="3 4" key="1">
    <citation type="journal article" date="2014" name="Agronomy (Basel)">
        <title>A Draft Genome Sequence for Ensete ventricosum, the Drought-Tolerant Tree Against Hunger.</title>
        <authorList>
            <person name="Harrison J."/>
            <person name="Moore K.A."/>
            <person name="Paszkiewicz K."/>
            <person name="Jones T."/>
            <person name="Grant M."/>
            <person name="Ambacheew D."/>
            <person name="Muzemil S."/>
            <person name="Studholme D.J."/>
        </authorList>
    </citation>
    <scope>NUCLEOTIDE SEQUENCE [LARGE SCALE GENOMIC DNA]</scope>
</reference>
<dbReference type="GO" id="GO:0015979">
    <property type="term" value="P:photosynthesis"/>
    <property type="evidence" value="ECO:0007669"/>
    <property type="project" value="TreeGrafter"/>
</dbReference>